<accession>A0A9E5JMZ9</accession>
<dbReference type="InterPro" id="IPR029059">
    <property type="entry name" value="AB_hydrolase_5"/>
</dbReference>
<dbReference type="EMBL" id="VIKT02000005">
    <property type="protein sequence ID" value="NHF62505.1"/>
    <property type="molecule type" value="Genomic_DNA"/>
</dbReference>
<keyword evidence="1" id="KW-0812">Transmembrane</keyword>
<organism evidence="3 4">
    <name type="scientific">Microcella pacifica</name>
    <dbReference type="NCBI Taxonomy" id="2591847"/>
    <lineage>
        <taxon>Bacteria</taxon>
        <taxon>Bacillati</taxon>
        <taxon>Actinomycetota</taxon>
        <taxon>Actinomycetes</taxon>
        <taxon>Micrococcales</taxon>
        <taxon>Microbacteriaceae</taxon>
        <taxon>Microcella</taxon>
    </lineage>
</organism>
<keyword evidence="1" id="KW-0472">Membrane</keyword>
<reference evidence="3 4" key="2">
    <citation type="submission" date="2020-03" db="EMBL/GenBank/DDBJ databases">
        <title>Chryseoglobus sp. isolated from a deep-sea seamount.</title>
        <authorList>
            <person name="Zhang D.-C."/>
        </authorList>
    </citation>
    <scope>NUCLEOTIDE SEQUENCE [LARGE SCALE GENOMIC DNA]</scope>
    <source>
        <strain evidence="3 4">KN1116</strain>
    </source>
</reference>
<sequence length="260" mass="27644">MTSDASSRRRPASRRTRRVRAVGVGALGALLLVIVGFLLWANSPYQAEREATLEVFRNGGIQVAAVDEGILMTPIADSIALPESPAGLVFIPGARVDAYAYLYQLSGIVEEQGVTVLITEPALNLAFFDTRELDDLTTAAPDVERWFVGGHSLGGVRACMMAADSEAEGLVLLGSYCANDLSESGLTVLSIAAENDGLTELDTIAESAALLPDTARFEIIEGANHAAFGDYGPQSGDGERSITSEQMREQLTALLVELLR</sequence>
<dbReference type="Pfam" id="PF12695">
    <property type="entry name" value="Abhydrolase_5"/>
    <property type="match status" value="1"/>
</dbReference>
<feature type="domain" description="Alpha/beta hydrolase fold-5" evidence="2">
    <location>
        <begin position="88"/>
        <end position="248"/>
    </location>
</feature>
<dbReference type="OrthoDB" id="9780932at2"/>
<keyword evidence="1" id="KW-1133">Transmembrane helix</keyword>
<reference evidence="3 4" key="1">
    <citation type="submission" date="2019-06" db="EMBL/GenBank/DDBJ databases">
        <authorList>
            <person name="De-Chao Zhang Q."/>
        </authorList>
    </citation>
    <scope>NUCLEOTIDE SEQUENCE [LARGE SCALE GENOMIC DNA]</scope>
    <source>
        <strain evidence="3 4">KN1116</strain>
    </source>
</reference>
<evidence type="ECO:0000256" key="1">
    <source>
        <dbReference type="SAM" id="Phobius"/>
    </source>
</evidence>
<dbReference type="Gene3D" id="3.40.50.1820">
    <property type="entry name" value="alpha/beta hydrolase"/>
    <property type="match status" value="1"/>
</dbReference>
<keyword evidence="3" id="KW-0378">Hydrolase</keyword>
<dbReference type="RefSeq" id="WP_152583231.1">
    <property type="nucleotide sequence ID" value="NZ_JAVJPO010000002.1"/>
</dbReference>
<gene>
    <name evidence="3" type="ORF">FK219_004500</name>
</gene>
<name>A0A9E5JMZ9_9MICO</name>
<proteinExistence type="predicted"/>
<comment type="caution">
    <text evidence="3">The sequence shown here is derived from an EMBL/GenBank/DDBJ whole genome shotgun (WGS) entry which is preliminary data.</text>
</comment>
<evidence type="ECO:0000259" key="2">
    <source>
        <dbReference type="Pfam" id="PF12695"/>
    </source>
</evidence>
<dbReference type="InterPro" id="IPR029058">
    <property type="entry name" value="AB_hydrolase_fold"/>
</dbReference>
<feature type="transmembrane region" description="Helical" evidence="1">
    <location>
        <begin position="21"/>
        <end position="41"/>
    </location>
</feature>
<dbReference type="AlphaFoldDB" id="A0A9E5JMZ9"/>
<protein>
    <submittedName>
        <fullName evidence="3">Alpha/beta hydrolase</fullName>
    </submittedName>
</protein>
<evidence type="ECO:0000313" key="4">
    <source>
        <dbReference type="Proteomes" id="UP000818266"/>
    </source>
</evidence>
<dbReference type="SUPFAM" id="SSF53474">
    <property type="entry name" value="alpha/beta-Hydrolases"/>
    <property type="match status" value="1"/>
</dbReference>
<dbReference type="GO" id="GO:0016787">
    <property type="term" value="F:hydrolase activity"/>
    <property type="evidence" value="ECO:0007669"/>
    <property type="project" value="UniProtKB-KW"/>
</dbReference>
<keyword evidence="4" id="KW-1185">Reference proteome</keyword>
<dbReference type="Proteomes" id="UP000818266">
    <property type="component" value="Unassembled WGS sequence"/>
</dbReference>
<evidence type="ECO:0000313" key="3">
    <source>
        <dbReference type="EMBL" id="NHF62505.1"/>
    </source>
</evidence>